<name>A0A5B8USA7_9SPHI</name>
<organism evidence="5 6">
    <name type="scientific">Mucilaginibacter ginsenosidivorans</name>
    <dbReference type="NCBI Taxonomy" id="398053"/>
    <lineage>
        <taxon>Bacteria</taxon>
        <taxon>Pseudomonadati</taxon>
        <taxon>Bacteroidota</taxon>
        <taxon>Sphingobacteriia</taxon>
        <taxon>Sphingobacteriales</taxon>
        <taxon>Sphingobacteriaceae</taxon>
        <taxon>Mucilaginibacter</taxon>
    </lineage>
</organism>
<keyword evidence="2" id="KW-0812">Transmembrane</keyword>
<keyword evidence="6" id="KW-1185">Reference proteome</keyword>
<sequence>MKSIQIKAVLIAVSATLLPAFSFAQGVGSDIHSLQGVLDNLYNQMIPLCSRMIDVGRGIAGFAALWFIAARVWRHIAAAEAIDFYPLLRPFAIGICILLFPAVLQLLNGVLQPTVTATQAMVGDANKAIYNMLDADMQKKAEQAEQPVDMNSDPAKWYQYTHPDNPAGPAAYTPNPVAESSGWGFKDMVKKWMAEFLNVCFEAAALCIDTIRTFKLIVLAILGPLCFGLSVFDGFQHTLKQWLARYVNVFMWLPVANIFGAIISKIQENMIQLEQSGGAADPFFKSTNTAYLIFMLIGIVGYFTVPSIANYIINVGGHALLNKTSTLASSAIAFSTGRVTQGLSDLQRIVSNNNGQSNIGAANNTAGSTAGNQHMQDKLSGKS</sequence>
<feature type="transmembrane region" description="Helical" evidence="2">
    <location>
        <begin position="242"/>
        <end position="263"/>
    </location>
</feature>
<evidence type="ECO:0000256" key="3">
    <source>
        <dbReference type="SAM" id="SignalP"/>
    </source>
</evidence>
<dbReference type="Pfam" id="PF07863">
    <property type="entry name" value="CtnDOT_TraJ"/>
    <property type="match status" value="1"/>
</dbReference>
<dbReference type="InterPro" id="IPR012424">
    <property type="entry name" value="Conjugative_transposon_TraJ_C"/>
</dbReference>
<reference evidence="5 6" key="1">
    <citation type="journal article" date="2017" name="Curr. Microbiol.">
        <title>Mucilaginibacter ginsenosidivorans sp. nov., Isolated from Soil of Ginseng Field.</title>
        <authorList>
            <person name="Kim M.M."/>
            <person name="Siddiqi M.Z."/>
            <person name="Im W.T."/>
        </authorList>
    </citation>
    <scope>NUCLEOTIDE SEQUENCE [LARGE SCALE GENOMIC DNA]</scope>
    <source>
        <strain evidence="5 6">Gsoil 3017</strain>
    </source>
</reference>
<evidence type="ECO:0000259" key="4">
    <source>
        <dbReference type="Pfam" id="PF07863"/>
    </source>
</evidence>
<keyword evidence="3" id="KW-0732">Signal</keyword>
<dbReference type="InterPro" id="IPR022393">
    <property type="entry name" value="Conjugative_transposon_TraJ"/>
</dbReference>
<evidence type="ECO:0000256" key="2">
    <source>
        <dbReference type="SAM" id="Phobius"/>
    </source>
</evidence>
<feature type="compositionally biased region" description="Low complexity" evidence="1">
    <location>
        <begin position="360"/>
        <end position="372"/>
    </location>
</feature>
<feature type="region of interest" description="Disordered" evidence="1">
    <location>
        <begin position="360"/>
        <end position="383"/>
    </location>
</feature>
<protein>
    <submittedName>
        <fullName evidence="5">Conjugative transposon protein TraJ</fullName>
    </submittedName>
</protein>
<proteinExistence type="predicted"/>
<dbReference type="NCBIfam" id="TIGR03782">
    <property type="entry name" value="Bac_Flav_CT_J"/>
    <property type="match status" value="1"/>
</dbReference>
<dbReference type="RefSeq" id="WP_147030491.1">
    <property type="nucleotide sequence ID" value="NZ_CP042436.1"/>
</dbReference>
<feature type="transmembrane region" description="Helical" evidence="2">
    <location>
        <begin position="216"/>
        <end position="235"/>
    </location>
</feature>
<dbReference type="AlphaFoldDB" id="A0A5B8USA7"/>
<evidence type="ECO:0000313" key="5">
    <source>
        <dbReference type="EMBL" id="QEC61914.1"/>
    </source>
</evidence>
<feature type="transmembrane region" description="Helical" evidence="2">
    <location>
        <begin position="85"/>
        <end position="104"/>
    </location>
</feature>
<dbReference type="KEGG" id="mgin:FRZ54_04715"/>
<feature type="signal peptide" evidence="3">
    <location>
        <begin position="1"/>
        <end position="24"/>
    </location>
</feature>
<keyword evidence="2" id="KW-1133">Transmembrane helix</keyword>
<dbReference type="EMBL" id="CP042436">
    <property type="protein sequence ID" value="QEC61914.1"/>
    <property type="molecule type" value="Genomic_DNA"/>
</dbReference>
<feature type="chain" id="PRO_5022700323" evidence="3">
    <location>
        <begin position="25"/>
        <end position="383"/>
    </location>
</feature>
<dbReference type="OrthoDB" id="1147144at2"/>
<dbReference type="Proteomes" id="UP000321479">
    <property type="component" value="Chromosome"/>
</dbReference>
<feature type="domain" description="Conjugative transposon TraJ C-terminal" evidence="4">
    <location>
        <begin position="30"/>
        <end position="382"/>
    </location>
</feature>
<accession>A0A5B8USA7</accession>
<gene>
    <name evidence="5" type="primary">traJ</name>
    <name evidence="5" type="ORF">FRZ54_04715</name>
</gene>
<feature type="transmembrane region" description="Helical" evidence="2">
    <location>
        <begin position="55"/>
        <end position="73"/>
    </location>
</feature>
<feature type="transmembrane region" description="Helical" evidence="2">
    <location>
        <begin position="291"/>
        <end position="313"/>
    </location>
</feature>
<evidence type="ECO:0000256" key="1">
    <source>
        <dbReference type="SAM" id="MobiDB-lite"/>
    </source>
</evidence>
<evidence type="ECO:0000313" key="6">
    <source>
        <dbReference type="Proteomes" id="UP000321479"/>
    </source>
</evidence>
<keyword evidence="2" id="KW-0472">Membrane</keyword>